<feature type="transmembrane region" description="Helical" evidence="8">
    <location>
        <begin position="205"/>
        <end position="227"/>
    </location>
</feature>
<evidence type="ECO:0000256" key="9">
    <source>
        <dbReference type="SAM" id="SignalP"/>
    </source>
</evidence>
<feature type="transmembrane region" description="Helical" evidence="8">
    <location>
        <begin position="269"/>
        <end position="287"/>
    </location>
</feature>
<keyword evidence="10" id="KW-1185">Reference proteome</keyword>
<evidence type="ECO:0000313" key="11">
    <source>
        <dbReference type="RefSeq" id="XP_020032011.1"/>
    </source>
</evidence>
<feature type="chain" id="PRO_5034365394" evidence="9">
    <location>
        <begin position="20"/>
        <end position="422"/>
    </location>
</feature>
<protein>
    <submittedName>
        <fullName evidence="11">Nuclear envelope integral membrane protein 2</fullName>
    </submittedName>
</protein>
<dbReference type="Pfam" id="PF10225">
    <property type="entry name" value="NEMP"/>
    <property type="match status" value="1"/>
</dbReference>
<feature type="transmembrane region" description="Helical" evidence="8">
    <location>
        <begin position="176"/>
        <end position="198"/>
    </location>
</feature>
<dbReference type="AlphaFoldDB" id="A0A8B7VJ37"/>
<feature type="transmembrane region" description="Helical" evidence="8">
    <location>
        <begin position="152"/>
        <end position="170"/>
    </location>
</feature>
<feature type="transmembrane region" description="Helical" evidence="8">
    <location>
        <begin position="239"/>
        <end position="257"/>
    </location>
</feature>
<feature type="signal peptide" evidence="9">
    <location>
        <begin position="1"/>
        <end position="19"/>
    </location>
</feature>
<dbReference type="GeneID" id="109694471"/>
<comment type="subcellular location">
    <subcellularLocation>
        <location evidence="1">Nucleus inner membrane</location>
        <topology evidence="1">Multi-pass membrane protein</topology>
        <orientation evidence="1">Nucleoplasmic side</orientation>
    </subcellularLocation>
</comment>
<reference evidence="11" key="1">
    <citation type="submission" date="2025-08" db="UniProtKB">
        <authorList>
            <consortium name="RefSeq"/>
        </authorList>
    </citation>
    <scope>IDENTIFICATION</scope>
    <source>
        <tissue evidence="11">Leukocyte</tissue>
    </source>
</reference>
<comment type="similarity">
    <text evidence="2">Belongs to the NEMP family.</text>
</comment>
<dbReference type="CTD" id="100131211"/>
<keyword evidence="6 8" id="KW-0472">Membrane</keyword>
<keyword evidence="5 8" id="KW-1133">Transmembrane helix</keyword>
<evidence type="ECO:0000256" key="1">
    <source>
        <dbReference type="ARBA" id="ARBA00004575"/>
    </source>
</evidence>
<dbReference type="InterPro" id="IPR019358">
    <property type="entry name" value="NEMP_fam"/>
</dbReference>
<evidence type="ECO:0000256" key="3">
    <source>
        <dbReference type="ARBA" id="ARBA00022692"/>
    </source>
</evidence>
<evidence type="ECO:0000256" key="2">
    <source>
        <dbReference type="ARBA" id="ARBA00005748"/>
    </source>
</evidence>
<dbReference type="GO" id="GO:0005637">
    <property type="term" value="C:nuclear inner membrane"/>
    <property type="evidence" value="ECO:0007669"/>
    <property type="project" value="UniProtKB-SubCell"/>
</dbReference>
<name>A0A8B7VJ37_CASCN</name>
<dbReference type="PANTHER" id="PTHR13598">
    <property type="entry name" value="AT07567P-RELATED"/>
    <property type="match status" value="1"/>
</dbReference>
<evidence type="ECO:0000313" key="10">
    <source>
        <dbReference type="Proteomes" id="UP001732720"/>
    </source>
</evidence>
<gene>
    <name evidence="11" type="primary">Nemp2</name>
</gene>
<sequence>MRLPGQCWLLLWLPPLAWLLAGAAREEEAALSVPRCKALKEMDLIKTSESDCYCYNHNTQMEWTYMWSTMQVKITSPGLLSIEYITENHNCQYPETILSFIKCVINNFWVPEESNEITIVISPYGETVCFSVKPVRKIFIYTMSVNRNIVDFRLFLVFMIGIFLFFYAEVLSQSPVFYYFLGTVLGVLMTLVFVLLMVKRYIPKYSTFGALMVGCWFASVYFICQLMEDLKWLWYGNRIYLLGYVLVVGFFSFAACYKHGPLVDDRSRSLLTWVLWFLSLVLIYAGVAMPQFAYAVMILLMSSRSLSYPLKAFSYMRWKMKQRFTSKRLVVKYLTDDEYREQAEAETTSALEELRQACRRPDFPSWLAVSRLQTPKKFADFVLGASHLAPEEISLHEEQYGLGGAFLEDQLFNLQTDSLPAS</sequence>
<evidence type="ECO:0000256" key="8">
    <source>
        <dbReference type="SAM" id="Phobius"/>
    </source>
</evidence>
<evidence type="ECO:0000256" key="4">
    <source>
        <dbReference type="ARBA" id="ARBA00022729"/>
    </source>
</evidence>
<evidence type="ECO:0000256" key="5">
    <source>
        <dbReference type="ARBA" id="ARBA00022989"/>
    </source>
</evidence>
<keyword evidence="3 8" id="KW-0812">Transmembrane</keyword>
<proteinExistence type="inferred from homology"/>
<evidence type="ECO:0000256" key="7">
    <source>
        <dbReference type="ARBA" id="ARBA00023242"/>
    </source>
</evidence>
<dbReference type="KEGG" id="ccan:109694471"/>
<evidence type="ECO:0000256" key="6">
    <source>
        <dbReference type="ARBA" id="ARBA00023136"/>
    </source>
</evidence>
<keyword evidence="4 9" id="KW-0732">Signal</keyword>
<dbReference type="RefSeq" id="XP_020032011.1">
    <property type="nucleotide sequence ID" value="XM_020176422.2"/>
</dbReference>
<dbReference type="Proteomes" id="UP001732720">
    <property type="component" value="Chromosome 4"/>
</dbReference>
<accession>A0A8B7VJ37</accession>
<dbReference type="RefSeq" id="XP_020032011.1">
    <property type="nucleotide sequence ID" value="XM_020176422.1"/>
</dbReference>
<keyword evidence="7" id="KW-0539">Nucleus</keyword>
<organism evidence="11">
    <name type="scientific">Castor canadensis</name>
    <name type="common">American beaver</name>
    <dbReference type="NCBI Taxonomy" id="51338"/>
    <lineage>
        <taxon>Eukaryota</taxon>
        <taxon>Metazoa</taxon>
        <taxon>Chordata</taxon>
        <taxon>Craniata</taxon>
        <taxon>Vertebrata</taxon>
        <taxon>Euteleostomi</taxon>
        <taxon>Mammalia</taxon>
        <taxon>Eutheria</taxon>
        <taxon>Euarchontoglires</taxon>
        <taxon>Glires</taxon>
        <taxon>Rodentia</taxon>
        <taxon>Castorimorpha</taxon>
        <taxon>Castoridae</taxon>
        <taxon>Castor</taxon>
    </lineage>
</organism>
<dbReference type="OrthoDB" id="509138at2759"/>
<dbReference type="PANTHER" id="PTHR13598:SF3">
    <property type="entry name" value="NUCLEAR ENVELOPE INTEGRAL MEMBRANE PROTEIN 2"/>
    <property type="match status" value="1"/>
</dbReference>